<protein>
    <submittedName>
        <fullName evidence="1">Uncharacterized protein</fullName>
    </submittedName>
</protein>
<dbReference type="RefSeq" id="WP_175560904.1">
    <property type="nucleotide sequence ID" value="NZ_FQZN01000032.1"/>
</dbReference>
<sequence length="50" mass="6076">MARPIKETPILYGEDARRFLERMKNPPKETKEERERRLKDYEAAIKMLKV</sequence>
<gene>
    <name evidence="1" type="ORF">SAMN05444350_13250</name>
</gene>
<organism evidence="1 2">
    <name type="scientific">Bacteroides stercorirosoris</name>
    <dbReference type="NCBI Taxonomy" id="871324"/>
    <lineage>
        <taxon>Bacteria</taxon>
        <taxon>Pseudomonadati</taxon>
        <taxon>Bacteroidota</taxon>
        <taxon>Bacteroidia</taxon>
        <taxon>Bacteroidales</taxon>
        <taxon>Bacteroidaceae</taxon>
        <taxon>Bacteroides</taxon>
    </lineage>
</organism>
<proteinExistence type="predicted"/>
<dbReference type="EMBL" id="FQZN01000032">
    <property type="protein sequence ID" value="SHJ50972.1"/>
    <property type="molecule type" value="Genomic_DNA"/>
</dbReference>
<evidence type="ECO:0000313" key="1">
    <source>
        <dbReference type="EMBL" id="SHJ50972.1"/>
    </source>
</evidence>
<keyword evidence="2" id="KW-1185">Reference proteome</keyword>
<accession>A0A1M6JWB1</accession>
<dbReference type="AlphaFoldDB" id="A0A1M6JWB1"/>
<name>A0A1M6JWB1_9BACE</name>
<dbReference type="GeneID" id="92715110"/>
<reference evidence="2" key="1">
    <citation type="submission" date="2016-11" db="EMBL/GenBank/DDBJ databases">
        <authorList>
            <person name="Varghese N."/>
            <person name="Submissions S."/>
        </authorList>
    </citation>
    <scope>NUCLEOTIDE SEQUENCE [LARGE SCALE GENOMIC DNA]</scope>
    <source>
        <strain evidence="2">DSM 26884</strain>
    </source>
</reference>
<dbReference type="Proteomes" id="UP000184192">
    <property type="component" value="Unassembled WGS sequence"/>
</dbReference>
<evidence type="ECO:0000313" key="2">
    <source>
        <dbReference type="Proteomes" id="UP000184192"/>
    </source>
</evidence>